<feature type="domain" description="DUF4240" evidence="1">
    <location>
        <begin position="1"/>
        <end position="118"/>
    </location>
</feature>
<evidence type="ECO:0000313" key="3">
    <source>
        <dbReference type="Proteomes" id="UP000183257"/>
    </source>
</evidence>
<dbReference type="InterPro" id="IPR025334">
    <property type="entry name" value="DUF4240"/>
</dbReference>
<dbReference type="EMBL" id="FPIY01000002">
    <property type="protein sequence ID" value="SFW37119.1"/>
    <property type="molecule type" value="Genomic_DNA"/>
</dbReference>
<reference evidence="3" key="1">
    <citation type="submission" date="2016-11" db="EMBL/GenBank/DDBJ databases">
        <authorList>
            <person name="Varghese N."/>
            <person name="Submissions S."/>
        </authorList>
    </citation>
    <scope>NUCLEOTIDE SEQUENCE [LARGE SCALE GENOMIC DNA]</scope>
    <source>
        <strain evidence="3">DSM 24786</strain>
    </source>
</reference>
<sequence>MKEEQFWKIIEQSWEDSPQIKKQRDEAKDNEESLEQLSYKLEEDITENYIKRLSKLGKEELTEFIHFLEERIYHIDRKEIHTYTDGSDDGFLYCRCFILGMGKDYYNSIDKNPSKAKFDLEAEGFGFSAYQVYEELFNEEFDRYSSHSMESCSNSNGWSE</sequence>
<accession>A0A1K1NP70</accession>
<proteinExistence type="predicted"/>
<dbReference type="Pfam" id="PF14024">
    <property type="entry name" value="DUF4240"/>
    <property type="match status" value="1"/>
</dbReference>
<dbReference type="Proteomes" id="UP000183257">
    <property type="component" value="Unassembled WGS sequence"/>
</dbReference>
<protein>
    <recommendedName>
        <fullName evidence="1">DUF4240 domain-containing protein</fullName>
    </recommendedName>
</protein>
<gene>
    <name evidence="2" type="ORF">SAMN05660313_01286</name>
</gene>
<dbReference type="AlphaFoldDB" id="A0A1K1NP70"/>
<name>A0A1K1NP70_9FLAO</name>
<dbReference type="RefSeq" id="WP_072302977.1">
    <property type="nucleotide sequence ID" value="NZ_CBDUMO010000045.1"/>
</dbReference>
<evidence type="ECO:0000313" key="2">
    <source>
        <dbReference type="EMBL" id="SFW37119.1"/>
    </source>
</evidence>
<keyword evidence="3" id="KW-1185">Reference proteome</keyword>
<organism evidence="2 3">
    <name type="scientific">Cellulophaga fucicola</name>
    <dbReference type="NCBI Taxonomy" id="76595"/>
    <lineage>
        <taxon>Bacteria</taxon>
        <taxon>Pseudomonadati</taxon>
        <taxon>Bacteroidota</taxon>
        <taxon>Flavobacteriia</taxon>
        <taxon>Flavobacteriales</taxon>
        <taxon>Flavobacteriaceae</taxon>
        <taxon>Cellulophaga</taxon>
    </lineage>
</organism>
<evidence type="ECO:0000259" key="1">
    <source>
        <dbReference type="Pfam" id="PF14024"/>
    </source>
</evidence>
<dbReference type="STRING" id="76595.SAMN05660313_01286"/>